<evidence type="ECO:0000259" key="1">
    <source>
        <dbReference type="Pfam" id="PF09664"/>
    </source>
</evidence>
<protein>
    <submittedName>
        <fullName evidence="3">TIGR02679 family protein</fullName>
    </submittedName>
</protein>
<dbReference type="InterPro" id="IPR013495">
    <property type="entry name" value="CHP02679"/>
</dbReference>
<evidence type="ECO:0000259" key="2">
    <source>
        <dbReference type="Pfam" id="PF11796"/>
    </source>
</evidence>
<dbReference type="Proteomes" id="UP001432011">
    <property type="component" value="Chromosome"/>
</dbReference>
<dbReference type="InterPro" id="IPR024466">
    <property type="entry name" value="CHP02679_N"/>
</dbReference>
<evidence type="ECO:0000313" key="3">
    <source>
        <dbReference type="EMBL" id="WUP77161.1"/>
    </source>
</evidence>
<dbReference type="InterPro" id="IPR024465">
    <property type="entry name" value="DUF2399"/>
</dbReference>
<proteinExistence type="predicted"/>
<dbReference type="Pfam" id="PF09664">
    <property type="entry name" value="DUF2399"/>
    <property type="match status" value="1"/>
</dbReference>
<dbReference type="Pfam" id="PF11796">
    <property type="entry name" value="DUF3323"/>
    <property type="match status" value="1"/>
</dbReference>
<dbReference type="RefSeq" id="WP_142648728.1">
    <property type="nucleotide sequence ID" value="NZ_CP108085.1"/>
</dbReference>
<evidence type="ECO:0000313" key="4">
    <source>
        <dbReference type="Proteomes" id="UP001432011"/>
    </source>
</evidence>
<dbReference type="EMBL" id="CP108085">
    <property type="protein sequence ID" value="WUP77161.1"/>
    <property type="molecule type" value="Genomic_DNA"/>
</dbReference>
<accession>A0ABZ1SVU5</accession>
<keyword evidence="4" id="KW-1185">Reference proteome</keyword>
<feature type="domain" description="DUF2399" evidence="1">
    <location>
        <begin position="280"/>
        <end position="421"/>
    </location>
</feature>
<name>A0ABZ1SVU5_9ACTN</name>
<reference evidence="3" key="1">
    <citation type="submission" date="2022-10" db="EMBL/GenBank/DDBJ databases">
        <title>The complete genomes of actinobacterial strains from the NBC collection.</title>
        <authorList>
            <person name="Joergensen T.S."/>
            <person name="Alvarez Arevalo M."/>
            <person name="Sterndorff E.B."/>
            <person name="Faurdal D."/>
            <person name="Vuksanovic O."/>
            <person name="Mourched A.-S."/>
            <person name="Charusanti P."/>
            <person name="Shaw S."/>
            <person name="Blin K."/>
            <person name="Weber T."/>
        </authorList>
    </citation>
    <scope>NUCLEOTIDE SEQUENCE</scope>
    <source>
        <strain evidence="3">NBC_00254</strain>
    </source>
</reference>
<dbReference type="NCBIfam" id="TIGR02679">
    <property type="entry name" value="TIGR02679 family protein"/>
    <property type="match status" value="1"/>
</dbReference>
<gene>
    <name evidence="3" type="ORF">OG913_09185</name>
</gene>
<feature type="domain" description="Conserved hypothetical protein CHP02679 N terminus" evidence="2">
    <location>
        <begin position="35"/>
        <end position="246"/>
    </location>
</feature>
<organism evidence="3 4">
    <name type="scientific">Microbispora hainanensis</name>
    <dbReference type="NCBI Taxonomy" id="568844"/>
    <lineage>
        <taxon>Bacteria</taxon>
        <taxon>Bacillati</taxon>
        <taxon>Actinomycetota</taxon>
        <taxon>Actinomycetes</taxon>
        <taxon>Streptosporangiales</taxon>
        <taxon>Streptosporangiaceae</taxon>
        <taxon>Microbispora</taxon>
    </lineage>
</organism>
<sequence>MTMAAKAVERYRGPEYRRLLQAARRRLEGNGGTLEGSIGVGDPDEAERKALIGITGRYSEPGVKRIGVTLRELDAVVRAGTGGLGLVDLLETLGPPLRNRPREAALARAARDEAVRPAMESLLYESAEWYREWLDAVSRDGTASRLAGRPRTAGTLARAARVLEFLTTRPEDDAEITLAGLAAKITGHPKTLDHPAGLSTLVLRALAIRAGVPAPGTAEERRELWDRYEVVVDDLASRILVLNLPAEGEGLGEWLTAAARFGTPFQVTLHQLGTFAITLRAPVVHVCENPAVLRRAAAELGPDCPPLVCTEGRPSTAFHRLAGTAVHGGARLRYHGDFDWPGVDMAGAVARRYGAEPWRMTAADYLAGLANLGDLLEGDEHLRLTGRPVPAPWDPALGDSMREKGIAVYEEAVAEPLLADLGG</sequence>